<gene>
    <name evidence="2" type="ORF">EV421DRAFT_1737531</name>
</gene>
<keyword evidence="3" id="KW-1185">Reference proteome</keyword>
<protein>
    <submittedName>
        <fullName evidence="2">Uncharacterized protein</fullName>
    </submittedName>
</protein>
<evidence type="ECO:0000256" key="1">
    <source>
        <dbReference type="SAM" id="MobiDB-lite"/>
    </source>
</evidence>
<dbReference type="AlphaFoldDB" id="A0AA39JCC8"/>
<accession>A0AA39JCC8</accession>
<proteinExistence type="predicted"/>
<dbReference type="Proteomes" id="UP001175226">
    <property type="component" value="Unassembled WGS sequence"/>
</dbReference>
<evidence type="ECO:0000313" key="2">
    <source>
        <dbReference type="EMBL" id="KAK0440155.1"/>
    </source>
</evidence>
<dbReference type="EMBL" id="JAUEPT010000035">
    <property type="protein sequence ID" value="KAK0440155.1"/>
    <property type="molecule type" value="Genomic_DNA"/>
</dbReference>
<feature type="region of interest" description="Disordered" evidence="1">
    <location>
        <begin position="97"/>
        <end position="120"/>
    </location>
</feature>
<evidence type="ECO:0000313" key="3">
    <source>
        <dbReference type="Proteomes" id="UP001175226"/>
    </source>
</evidence>
<organism evidence="2 3">
    <name type="scientific">Armillaria borealis</name>
    <dbReference type="NCBI Taxonomy" id="47425"/>
    <lineage>
        <taxon>Eukaryota</taxon>
        <taxon>Fungi</taxon>
        <taxon>Dikarya</taxon>
        <taxon>Basidiomycota</taxon>
        <taxon>Agaricomycotina</taxon>
        <taxon>Agaricomycetes</taxon>
        <taxon>Agaricomycetidae</taxon>
        <taxon>Agaricales</taxon>
        <taxon>Marasmiineae</taxon>
        <taxon>Physalacriaceae</taxon>
        <taxon>Armillaria</taxon>
    </lineage>
</organism>
<name>A0AA39JCC8_9AGAR</name>
<sequence>MQEHSEALPADDNLTTLRNNDLKEKRKKFAALQNEHSTFYDSVFRGHVAPAYSIRKYIRPNRAGTDRAVKEVGRVELVVHTPKSELRPASHDFIKGWFPNPSRPTQSAKTDLKEARKSSRNHMCTVPETIVPKNMMEEPHWLRYEIMGRLNGGDKAYIYPTIASDWVMLTGSQTRPVHEMWPNSTATASFPIKIPLPPAAKSQILFGFQLRGILSDTRGNLSSSGFRGNDPIALTGGAKTADAAFRICTVKKLTQGLIEVQQKTREEHDESQDSKDSMGRKMRLIKSREYVESLEKELVKKKNDPLENLEKYMALKELQDIYSSLLMMDV</sequence>
<comment type="caution">
    <text evidence="2">The sequence shown here is derived from an EMBL/GenBank/DDBJ whole genome shotgun (WGS) entry which is preliminary data.</text>
</comment>
<reference evidence="2" key="1">
    <citation type="submission" date="2023-06" db="EMBL/GenBank/DDBJ databases">
        <authorList>
            <consortium name="Lawrence Berkeley National Laboratory"/>
            <person name="Ahrendt S."/>
            <person name="Sahu N."/>
            <person name="Indic B."/>
            <person name="Wong-Bajracharya J."/>
            <person name="Merenyi Z."/>
            <person name="Ke H.-M."/>
            <person name="Monk M."/>
            <person name="Kocsube S."/>
            <person name="Drula E."/>
            <person name="Lipzen A."/>
            <person name="Balint B."/>
            <person name="Henrissat B."/>
            <person name="Andreopoulos B."/>
            <person name="Martin F.M."/>
            <person name="Harder C.B."/>
            <person name="Rigling D."/>
            <person name="Ford K.L."/>
            <person name="Foster G.D."/>
            <person name="Pangilinan J."/>
            <person name="Papanicolaou A."/>
            <person name="Barry K."/>
            <person name="LaButti K."/>
            <person name="Viragh M."/>
            <person name="Koriabine M."/>
            <person name="Yan M."/>
            <person name="Riley R."/>
            <person name="Champramary S."/>
            <person name="Plett K.L."/>
            <person name="Tsai I.J."/>
            <person name="Slot J."/>
            <person name="Sipos G."/>
            <person name="Plett J."/>
            <person name="Nagy L.G."/>
            <person name="Grigoriev I.V."/>
        </authorList>
    </citation>
    <scope>NUCLEOTIDE SEQUENCE</scope>
    <source>
        <strain evidence="2">FPL87.14</strain>
    </source>
</reference>